<evidence type="ECO:0000256" key="3">
    <source>
        <dbReference type="ARBA" id="ARBA00022597"/>
    </source>
</evidence>
<dbReference type="InterPro" id="IPR050549">
    <property type="entry name" value="MFS_Trehalose_Transporter"/>
</dbReference>
<comment type="subcellular location">
    <subcellularLocation>
        <location evidence="1">Membrane</location>
    </subcellularLocation>
</comment>
<dbReference type="EMBL" id="JABCRI010000014">
    <property type="protein sequence ID" value="KAF8394479.1"/>
    <property type="molecule type" value="Genomic_DNA"/>
</dbReference>
<name>A0A834YS19_TETSI</name>
<proteinExistence type="inferred from homology"/>
<sequence>MRMSSIVCIIGWLAFCLSLKGAVLLDLGRFLTGCGIGVLSYVACLCFFLIASLLSQGLMTQLGLLAGIVPCIVQLLGLSFIPESPRWLPKVGRQREFEAALRIFCGDDADISQEEAEIQDYIANLQLLPKVTITGFISEEILSFSHCKHLPLT</sequence>
<dbReference type="Pfam" id="PF00083">
    <property type="entry name" value="Sugar_tr"/>
    <property type="match status" value="1"/>
</dbReference>
<keyword evidence="5 7" id="KW-1133">Transmembrane helix</keyword>
<evidence type="ECO:0000256" key="2">
    <source>
        <dbReference type="ARBA" id="ARBA00010992"/>
    </source>
</evidence>
<dbReference type="OrthoDB" id="6133115at2759"/>
<evidence type="ECO:0000313" key="8">
    <source>
        <dbReference type="EMBL" id="KAF8394479.1"/>
    </source>
</evidence>
<keyword evidence="6 7" id="KW-0472">Membrane</keyword>
<dbReference type="InterPro" id="IPR005828">
    <property type="entry name" value="MFS_sugar_transport-like"/>
</dbReference>
<dbReference type="PANTHER" id="PTHR48021">
    <property type="match status" value="1"/>
</dbReference>
<evidence type="ECO:0000256" key="6">
    <source>
        <dbReference type="ARBA" id="ARBA00023136"/>
    </source>
</evidence>
<dbReference type="SUPFAM" id="SSF103473">
    <property type="entry name" value="MFS general substrate transporter"/>
    <property type="match status" value="1"/>
</dbReference>
<accession>A0A834YS19</accession>
<evidence type="ECO:0000256" key="7">
    <source>
        <dbReference type="SAM" id="Phobius"/>
    </source>
</evidence>
<dbReference type="GO" id="GO:0022857">
    <property type="term" value="F:transmembrane transporter activity"/>
    <property type="evidence" value="ECO:0007669"/>
    <property type="project" value="InterPro"/>
</dbReference>
<feature type="transmembrane region" description="Helical" evidence="7">
    <location>
        <begin position="30"/>
        <end position="50"/>
    </location>
</feature>
<feature type="transmembrane region" description="Helical" evidence="7">
    <location>
        <begin position="62"/>
        <end position="81"/>
    </location>
</feature>
<comment type="similarity">
    <text evidence="2">Belongs to the major facilitator superfamily. Sugar transporter (TC 2.A.1.1) family.</text>
</comment>
<evidence type="ECO:0000256" key="1">
    <source>
        <dbReference type="ARBA" id="ARBA00004370"/>
    </source>
</evidence>
<dbReference type="InterPro" id="IPR036259">
    <property type="entry name" value="MFS_trans_sf"/>
</dbReference>
<dbReference type="Gene3D" id="1.20.1250.20">
    <property type="entry name" value="MFS general substrate transporter like domains"/>
    <property type="match status" value="1"/>
</dbReference>
<dbReference type="PANTHER" id="PTHR48021:SF21">
    <property type="entry name" value="SUGAR TRANSPORTER ERD6-LIKE 8"/>
    <property type="match status" value="1"/>
</dbReference>
<keyword evidence="3" id="KW-0762">Sugar transport</keyword>
<evidence type="ECO:0000256" key="5">
    <source>
        <dbReference type="ARBA" id="ARBA00022989"/>
    </source>
</evidence>
<dbReference type="GO" id="GO:0016020">
    <property type="term" value="C:membrane"/>
    <property type="evidence" value="ECO:0007669"/>
    <property type="project" value="UniProtKB-SubCell"/>
</dbReference>
<evidence type="ECO:0000256" key="4">
    <source>
        <dbReference type="ARBA" id="ARBA00022692"/>
    </source>
</evidence>
<gene>
    <name evidence="8" type="ORF">HHK36_020687</name>
</gene>
<dbReference type="OMA" id="SHCKHLP"/>
<keyword evidence="3" id="KW-0813">Transport</keyword>
<dbReference type="AlphaFoldDB" id="A0A834YS19"/>
<organism evidence="8 9">
    <name type="scientific">Tetracentron sinense</name>
    <name type="common">Spur-leaf</name>
    <dbReference type="NCBI Taxonomy" id="13715"/>
    <lineage>
        <taxon>Eukaryota</taxon>
        <taxon>Viridiplantae</taxon>
        <taxon>Streptophyta</taxon>
        <taxon>Embryophyta</taxon>
        <taxon>Tracheophyta</taxon>
        <taxon>Spermatophyta</taxon>
        <taxon>Magnoliopsida</taxon>
        <taxon>Trochodendrales</taxon>
        <taxon>Trochodendraceae</taxon>
        <taxon>Tetracentron</taxon>
    </lineage>
</organism>
<evidence type="ECO:0000313" key="9">
    <source>
        <dbReference type="Proteomes" id="UP000655225"/>
    </source>
</evidence>
<keyword evidence="4 7" id="KW-0812">Transmembrane</keyword>
<protein>
    <submittedName>
        <fullName evidence="8">Uncharacterized protein</fullName>
    </submittedName>
</protein>
<reference evidence="8 9" key="1">
    <citation type="submission" date="2020-04" db="EMBL/GenBank/DDBJ databases">
        <title>Plant Genome Project.</title>
        <authorList>
            <person name="Zhang R.-G."/>
        </authorList>
    </citation>
    <scope>NUCLEOTIDE SEQUENCE [LARGE SCALE GENOMIC DNA]</scope>
    <source>
        <strain evidence="8">YNK0</strain>
        <tissue evidence="8">Leaf</tissue>
    </source>
</reference>
<keyword evidence="9" id="KW-1185">Reference proteome</keyword>
<comment type="caution">
    <text evidence="8">The sequence shown here is derived from an EMBL/GenBank/DDBJ whole genome shotgun (WGS) entry which is preliminary data.</text>
</comment>
<dbReference type="Proteomes" id="UP000655225">
    <property type="component" value="Unassembled WGS sequence"/>
</dbReference>